<name>W7KF43_PLAFO</name>
<reference evidence="1 2" key="1">
    <citation type="submission" date="2013-02" db="EMBL/GenBank/DDBJ databases">
        <title>The Genome Sequence of Plasmodium falciparum NF54.</title>
        <authorList>
            <consortium name="The Broad Institute Genome Sequencing Platform"/>
            <consortium name="The Broad Institute Genome Sequencing Center for Infectious Disease"/>
            <person name="Neafsey D."/>
            <person name="Cheeseman I."/>
            <person name="Volkman S."/>
            <person name="Adams J."/>
            <person name="Walker B."/>
            <person name="Young S.K."/>
            <person name="Zeng Q."/>
            <person name="Gargeya S."/>
            <person name="Fitzgerald M."/>
            <person name="Haas B."/>
            <person name="Abouelleil A."/>
            <person name="Alvarado L."/>
            <person name="Arachchi H.M."/>
            <person name="Berlin A.M."/>
            <person name="Chapman S.B."/>
            <person name="Dewar J."/>
            <person name="Goldberg J."/>
            <person name="Griggs A."/>
            <person name="Gujja S."/>
            <person name="Hansen M."/>
            <person name="Howarth C."/>
            <person name="Imamovic A."/>
            <person name="Larimer J."/>
            <person name="McCowan C."/>
            <person name="Murphy C."/>
            <person name="Neiman D."/>
            <person name="Pearson M."/>
            <person name="Priest M."/>
            <person name="Roberts A."/>
            <person name="Saif S."/>
            <person name="Shea T."/>
            <person name="Sisk P."/>
            <person name="Sykes S."/>
            <person name="Wortman J."/>
            <person name="Nusbaum C."/>
            <person name="Birren B."/>
        </authorList>
    </citation>
    <scope>NUCLEOTIDE SEQUENCE [LARGE SCALE GENOMIC DNA]</scope>
    <source>
        <strain evidence="1 2">NF54</strain>
    </source>
</reference>
<dbReference type="Proteomes" id="UP000030673">
    <property type="component" value="Unassembled WGS sequence"/>
</dbReference>
<evidence type="ECO:0000313" key="2">
    <source>
        <dbReference type="Proteomes" id="UP000030673"/>
    </source>
</evidence>
<protein>
    <submittedName>
        <fullName evidence="1">Uncharacterized protein</fullName>
    </submittedName>
</protein>
<evidence type="ECO:0000313" key="1">
    <source>
        <dbReference type="EMBL" id="EWC88352.1"/>
    </source>
</evidence>
<keyword evidence="2" id="KW-1185">Reference proteome</keyword>
<proteinExistence type="predicted"/>
<dbReference type="PANTHER" id="PTHR48209:SF3">
    <property type="entry name" value="SYNDECAN_NEUREXIN DOMAIN-CONTAINING PROTEIN"/>
    <property type="match status" value="1"/>
</dbReference>
<gene>
    <name evidence="1" type="ORF">PFNF54_02852</name>
</gene>
<accession>W7KF43</accession>
<dbReference type="EMBL" id="KE123818">
    <property type="protein sequence ID" value="EWC88352.1"/>
    <property type="molecule type" value="Genomic_DNA"/>
</dbReference>
<sequence length="485" mass="58598">MCDFYIPHCTFSVLSILFIETIILNNQSNIIEIEIFQVIENILIMFCNKMRGSTKLLVEQGEDKKCDSQLLHMISCILQKLYIKMNKRLPDELHKFCTHVQKNYEIRENVKDIEKRHVQEFISFFSNILKSKKINHIINYQLYPYNLDIVIIPHDHNQNINGTLQKTKIKHDEKEKQCINTHDQLCIENNNKKKKKKEKKKKKKKKKKKNLTLFYFISMRINDRLLFYRRNTFILNFFKKIHSERKHEHTIPLYERNSRCKYKKAKLLKRFKIQISHLNKNKKDEDIDHSFLINTSINSQICYDKSLLLQSNINIENHTNNVVDDKEKDELISDDNNKDIHYTQKSQNYLNCKDEKVISNNNLRNEEIEKKKKIYIISILNDVPLSFIYFKKIYFLLLNNEKDIYDLLKYMKNKNFLKLCIFMNKKKCRSYVMEKEFLTRINHTIEYLKNESKVKENHNKTNINYINNNVCNDNNNTNNINYFLF</sequence>
<organism evidence="1 2">
    <name type="scientific">Plasmodium falciparum (isolate NF54)</name>
    <dbReference type="NCBI Taxonomy" id="5843"/>
    <lineage>
        <taxon>Eukaryota</taxon>
        <taxon>Sar</taxon>
        <taxon>Alveolata</taxon>
        <taxon>Apicomplexa</taxon>
        <taxon>Aconoidasida</taxon>
        <taxon>Haemosporida</taxon>
        <taxon>Plasmodiidae</taxon>
        <taxon>Plasmodium</taxon>
        <taxon>Plasmodium (Laverania)</taxon>
    </lineage>
</organism>
<dbReference type="PANTHER" id="PTHR48209">
    <property type="entry name" value="AGL056WP"/>
    <property type="match status" value="1"/>
</dbReference>
<dbReference type="AlphaFoldDB" id="W7KF43"/>